<keyword evidence="1" id="KW-0812">Transmembrane</keyword>
<gene>
    <name evidence="2" type="ORF">QO012_003103</name>
</gene>
<dbReference type="EMBL" id="JAUSVP010000009">
    <property type="protein sequence ID" value="MDQ0448592.1"/>
    <property type="molecule type" value="Genomic_DNA"/>
</dbReference>
<evidence type="ECO:0000313" key="3">
    <source>
        <dbReference type="Proteomes" id="UP001231124"/>
    </source>
</evidence>
<keyword evidence="3" id="KW-1185">Reference proteome</keyword>
<sequence>MFDKDAIRTFGSAMTIAGAFVGLTIFVYNMNSKVNKNEQNIKLINEYLIPQKKMMSEICIELGRAVLKMNTQGAFDTAGQVSNNMKNMGCGDASANIK</sequence>
<keyword evidence="1" id="KW-0472">Membrane</keyword>
<accession>A0ABU0I1W1</accession>
<organism evidence="2 3">
    <name type="scientific">Methylobacterium aerolatum</name>
    <dbReference type="NCBI Taxonomy" id="418708"/>
    <lineage>
        <taxon>Bacteria</taxon>
        <taxon>Pseudomonadati</taxon>
        <taxon>Pseudomonadota</taxon>
        <taxon>Alphaproteobacteria</taxon>
        <taxon>Hyphomicrobiales</taxon>
        <taxon>Methylobacteriaceae</taxon>
        <taxon>Methylobacterium</taxon>
    </lineage>
</organism>
<proteinExistence type="predicted"/>
<dbReference type="Proteomes" id="UP001231124">
    <property type="component" value="Unassembled WGS sequence"/>
</dbReference>
<feature type="transmembrane region" description="Helical" evidence="1">
    <location>
        <begin position="6"/>
        <end position="28"/>
    </location>
</feature>
<comment type="caution">
    <text evidence="2">The sequence shown here is derived from an EMBL/GenBank/DDBJ whole genome shotgun (WGS) entry which is preliminary data.</text>
</comment>
<protein>
    <recommendedName>
        <fullName evidence="4">TMhelix containing protein</fullName>
    </recommendedName>
</protein>
<evidence type="ECO:0008006" key="4">
    <source>
        <dbReference type="Google" id="ProtNLM"/>
    </source>
</evidence>
<name>A0ABU0I1W1_9HYPH</name>
<evidence type="ECO:0000256" key="1">
    <source>
        <dbReference type="SAM" id="Phobius"/>
    </source>
</evidence>
<keyword evidence="1" id="KW-1133">Transmembrane helix</keyword>
<reference evidence="2 3" key="1">
    <citation type="submission" date="2023-07" db="EMBL/GenBank/DDBJ databases">
        <title>Genomic Encyclopedia of Type Strains, Phase IV (KMG-IV): sequencing the most valuable type-strain genomes for metagenomic binning, comparative biology and taxonomic classification.</title>
        <authorList>
            <person name="Goeker M."/>
        </authorList>
    </citation>
    <scope>NUCLEOTIDE SEQUENCE [LARGE SCALE GENOMIC DNA]</scope>
    <source>
        <strain evidence="2 3">DSM 19013</strain>
    </source>
</reference>
<evidence type="ECO:0000313" key="2">
    <source>
        <dbReference type="EMBL" id="MDQ0448592.1"/>
    </source>
</evidence>
<dbReference type="RefSeq" id="WP_238201007.1">
    <property type="nucleotide sequence ID" value="NZ_BPQE01000001.1"/>
</dbReference>